<gene>
    <name evidence="1" type="ORF">SAMN04515677_10452</name>
</gene>
<dbReference type="EMBL" id="FNGW01000004">
    <property type="protein sequence ID" value="SDL88940.1"/>
    <property type="molecule type" value="Genomic_DNA"/>
</dbReference>
<accession>A0A1G9NRD4</accession>
<dbReference type="Proteomes" id="UP000199068">
    <property type="component" value="Unassembled WGS sequence"/>
</dbReference>
<protein>
    <submittedName>
        <fullName evidence="1">Uncharacterized protein</fullName>
    </submittedName>
</protein>
<reference evidence="1 2" key="1">
    <citation type="submission" date="2016-10" db="EMBL/GenBank/DDBJ databases">
        <authorList>
            <person name="de Groot N.N."/>
        </authorList>
    </citation>
    <scope>NUCLEOTIDE SEQUENCE [LARGE SCALE GENOMIC DNA]</scope>
    <source>
        <strain evidence="1 2">DSM 797</strain>
    </source>
</reference>
<dbReference type="STRING" id="1121325.SAMN04515677_10452"/>
<proteinExistence type="predicted"/>
<dbReference type="RefSeq" id="WP_092725336.1">
    <property type="nucleotide sequence ID" value="NZ_FNGW01000004.1"/>
</dbReference>
<evidence type="ECO:0000313" key="2">
    <source>
        <dbReference type="Proteomes" id="UP000199068"/>
    </source>
</evidence>
<dbReference type="AlphaFoldDB" id="A0A1G9NRD4"/>
<organism evidence="1 2">
    <name type="scientific">Romboutsia lituseburensis DSM 797</name>
    <dbReference type="NCBI Taxonomy" id="1121325"/>
    <lineage>
        <taxon>Bacteria</taxon>
        <taxon>Bacillati</taxon>
        <taxon>Bacillota</taxon>
        <taxon>Clostridia</taxon>
        <taxon>Peptostreptococcales</taxon>
        <taxon>Peptostreptococcaceae</taxon>
        <taxon>Romboutsia</taxon>
    </lineage>
</organism>
<evidence type="ECO:0000313" key="1">
    <source>
        <dbReference type="EMBL" id="SDL88940.1"/>
    </source>
</evidence>
<keyword evidence="2" id="KW-1185">Reference proteome</keyword>
<name>A0A1G9NRD4_9FIRM</name>
<sequence length="221" mass="26049">MKNNKDIKPFYIYADKNSLYIKNINEQTEKLANNIHTYCANIDDNQSIHICALDLKGKLSHFINVNGSWKRKMICKVFNNLKNIKDMRLYIIKGILNIFVVEKYSISDSLYKVSHFNFSPSNYKVSKYPINNIYKEDEHIYKLNIDETSNIVFEYNKFNPSTRGTLSEAIVFDTNCNKWILDNNFSRSANLDTSSNETYELPINSIEHDIFEYCYSIKYKF</sequence>